<evidence type="ECO:0000256" key="1">
    <source>
        <dbReference type="SAM" id="SignalP"/>
    </source>
</evidence>
<keyword evidence="3" id="KW-1185">Reference proteome</keyword>
<evidence type="ECO:0000313" key="3">
    <source>
        <dbReference type="Proteomes" id="UP000680815"/>
    </source>
</evidence>
<evidence type="ECO:0000313" key="2">
    <source>
        <dbReference type="EMBL" id="MBP0463415.1"/>
    </source>
</evidence>
<name>A0ABS4APY1_9PROT</name>
<gene>
    <name evidence="2" type="ORF">J5Y09_05790</name>
</gene>
<accession>A0ABS4APY1</accession>
<dbReference type="RefSeq" id="WP_209350809.1">
    <property type="nucleotide sequence ID" value="NZ_JAGIYZ010000004.1"/>
</dbReference>
<keyword evidence="1" id="KW-0732">Signal</keyword>
<dbReference type="EMBL" id="JAGIYZ010000004">
    <property type="protein sequence ID" value="MBP0463415.1"/>
    <property type="molecule type" value="Genomic_DNA"/>
</dbReference>
<proteinExistence type="predicted"/>
<feature type="chain" id="PRO_5046346571" evidence="1">
    <location>
        <begin position="20"/>
        <end position="106"/>
    </location>
</feature>
<feature type="signal peptide" evidence="1">
    <location>
        <begin position="1"/>
        <end position="19"/>
    </location>
</feature>
<organism evidence="2 3">
    <name type="scientific">Roseomonas nitratireducens</name>
    <dbReference type="NCBI Taxonomy" id="2820810"/>
    <lineage>
        <taxon>Bacteria</taxon>
        <taxon>Pseudomonadati</taxon>
        <taxon>Pseudomonadota</taxon>
        <taxon>Alphaproteobacteria</taxon>
        <taxon>Acetobacterales</taxon>
        <taxon>Roseomonadaceae</taxon>
        <taxon>Roseomonas</taxon>
    </lineage>
</organism>
<protein>
    <submittedName>
        <fullName evidence="2">Uncharacterized protein</fullName>
    </submittedName>
</protein>
<comment type="caution">
    <text evidence="2">The sequence shown here is derived from an EMBL/GenBank/DDBJ whole genome shotgun (WGS) entry which is preliminary data.</text>
</comment>
<reference evidence="2 3" key="1">
    <citation type="submission" date="2021-03" db="EMBL/GenBank/DDBJ databases">
        <authorList>
            <person name="So Y."/>
        </authorList>
    </citation>
    <scope>NUCLEOTIDE SEQUENCE [LARGE SCALE GENOMIC DNA]</scope>
    <source>
        <strain evidence="2 3">PWR1</strain>
    </source>
</reference>
<sequence length="106" mass="11255">MRRFAALFALPFLAAPALAQPPAAPGVPYAAARQALLAAGWEPLRVPDADRCAPRDARCEGRPEMVACAGTGLAPCAFAWRRGAEEIEVLTTGPDTIVTGTRQRLR</sequence>
<dbReference type="Proteomes" id="UP000680815">
    <property type="component" value="Unassembled WGS sequence"/>
</dbReference>